<feature type="domain" description="DUF547" evidence="2">
    <location>
        <begin position="125"/>
        <end position="254"/>
    </location>
</feature>
<dbReference type="PANTHER" id="PTHR46361:SF3">
    <property type="entry name" value="ELECTRON CARRIER_ PROTEIN DISULFIDE OXIDOREDUCTASE"/>
    <property type="match status" value="1"/>
</dbReference>
<dbReference type="Pfam" id="PF04784">
    <property type="entry name" value="DUF547"/>
    <property type="match status" value="1"/>
</dbReference>
<keyword evidence="1" id="KW-0812">Transmembrane</keyword>
<dbReference type="InterPro" id="IPR006869">
    <property type="entry name" value="DUF547"/>
</dbReference>
<feature type="transmembrane region" description="Helical" evidence="1">
    <location>
        <begin position="132"/>
        <end position="151"/>
    </location>
</feature>
<dbReference type="OrthoDB" id="418495at2759"/>
<dbReference type="AlphaFoldDB" id="A0A7J7IQS3"/>
<sequence length="333" mass="38068">MTNSIRTLVHPIYASALSGLRWLGTFRSVQALRLRLLAYNTLNSDEAIHEATRTRCEAIESESRAQTTKPPAPVDYELRAHMNKLFVRHLSSDGRGVDYQALVQDKEFAEFLCLTRRLRDLDVFKMSRARRLAFFLNIYNALLIHAITVVGRPHSFVARFRLFQTAAYCIGGHLYSLNDIENGVLRGNQPPPYPFASRPFREAGHDARTSVVIDGGDPRIHFGLNCGARSCPPIRAYDESNVDQALEAATASFIRENVRIVSDGHVELSRIFLWYATDFGNDVIWWILKHWPLKTEEDLQRYRRVVQWAESGQLRITYAKYDWSLNEAPSTAP</sequence>
<reference evidence="3 4" key="1">
    <citation type="journal article" date="2020" name="J. Phycol.">
        <title>Comparative genome analysis reveals Cyanidiococcus gen. nov., a new extremophilic red algal genus sister to Cyanidioschyzon (Cyanidioschyzonaceae, Rhodophyta).</title>
        <authorList>
            <person name="Liu S.-L."/>
            <person name="Chiang Y.-R."/>
            <person name="Yoon H.S."/>
            <person name="Fu H.-Y."/>
        </authorList>
    </citation>
    <scope>NUCLEOTIDE SEQUENCE [LARGE SCALE GENOMIC DNA]</scope>
    <source>
        <strain evidence="3 4">THAL066</strain>
    </source>
</reference>
<keyword evidence="4" id="KW-1185">Reference proteome</keyword>
<organism evidence="3 4">
    <name type="scientific">Cyanidiococcus yangmingshanensis</name>
    <dbReference type="NCBI Taxonomy" id="2690220"/>
    <lineage>
        <taxon>Eukaryota</taxon>
        <taxon>Rhodophyta</taxon>
        <taxon>Bangiophyceae</taxon>
        <taxon>Cyanidiales</taxon>
        <taxon>Cyanidiaceae</taxon>
        <taxon>Cyanidiococcus</taxon>
    </lineage>
</organism>
<evidence type="ECO:0000313" key="3">
    <source>
        <dbReference type="EMBL" id="KAF6004914.1"/>
    </source>
</evidence>
<dbReference type="EMBL" id="VWRR01000002">
    <property type="protein sequence ID" value="KAF6004914.1"/>
    <property type="molecule type" value="Genomic_DNA"/>
</dbReference>
<keyword evidence="1" id="KW-0472">Membrane</keyword>
<dbReference type="Proteomes" id="UP000530660">
    <property type="component" value="Unassembled WGS sequence"/>
</dbReference>
<gene>
    <name evidence="3" type="ORF">F1559_004066</name>
</gene>
<dbReference type="PANTHER" id="PTHR46361">
    <property type="entry name" value="ELECTRON CARRIER/ PROTEIN DISULFIDE OXIDOREDUCTASE"/>
    <property type="match status" value="1"/>
</dbReference>
<protein>
    <recommendedName>
        <fullName evidence="2">DUF547 domain-containing protein</fullName>
    </recommendedName>
</protein>
<evidence type="ECO:0000256" key="1">
    <source>
        <dbReference type="SAM" id="Phobius"/>
    </source>
</evidence>
<keyword evidence="1" id="KW-1133">Transmembrane helix</keyword>
<name>A0A7J7IQS3_9RHOD</name>
<evidence type="ECO:0000259" key="2">
    <source>
        <dbReference type="Pfam" id="PF04784"/>
    </source>
</evidence>
<evidence type="ECO:0000313" key="4">
    <source>
        <dbReference type="Proteomes" id="UP000530660"/>
    </source>
</evidence>
<comment type="caution">
    <text evidence="3">The sequence shown here is derived from an EMBL/GenBank/DDBJ whole genome shotgun (WGS) entry which is preliminary data.</text>
</comment>
<accession>A0A7J7IQS3</accession>
<proteinExistence type="predicted"/>